<dbReference type="EMBL" id="JXAL01000012">
    <property type="protein sequence ID" value="KIL36312.1"/>
    <property type="molecule type" value="Genomic_DNA"/>
</dbReference>
<gene>
    <name evidence="2" type="ORF">SD71_08585</name>
</gene>
<accession>A0ABR5A7D2</accession>
<proteinExistence type="predicted"/>
<evidence type="ECO:0000313" key="2">
    <source>
        <dbReference type="EMBL" id="KIL36312.1"/>
    </source>
</evidence>
<organism evidence="2 3">
    <name type="scientific">Cohnella kolymensis</name>
    <dbReference type="NCBI Taxonomy" id="1590652"/>
    <lineage>
        <taxon>Bacteria</taxon>
        <taxon>Bacillati</taxon>
        <taxon>Bacillota</taxon>
        <taxon>Bacilli</taxon>
        <taxon>Bacillales</taxon>
        <taxon>Paenibacillaceae</taxon>
        <taxon>Cohnella</taxon>
    </lineage>
</organism>
<evidence type="ECO:0008006" key="4">
    <source>
        <dbReference type="Google" id="ProtNLM"/>
    </source>
</evidence>
<feature type="transmembrane region" description="Helical" evidence="1">
    <location>
        <begin position="404"/>
        <end position="422"/>
    </location>
</feature>
<keyword evidence="3" id="KW-1185">Reference proteome</keyword>
<feature type="transmembrane region" description="Helical" evidence="1">
    <location>
        <begin position="305"/>
        <end position="324"/>
    </location>
</feature>
<keyword evidence="1" id="KW-0472">Membrane</keyword>
<dbReference type="Proteomes" id="UP000054526">
    <property type="component" value="Unassembled WGS sequence"/>
</dbReference>
<evidence type="ECO:0000313" key="3">
    <source>
        <dbReference type="Proteomes" id="UP000054526"/>
    </source>
</evidence>
<name>A0ABR5A7D2_9BACL</name>
<protein>
    <recommendedName>
        <fullName evidence="4">CorA-like Mg2+ transporter protein</fullName>
    </recommendedName>
</protein>
<feature type="transmembrane region" description="Helical" evidence="1">
    <location>
        <begin position="442"/>
        <end position="467"/>
    </location>
</feature>
<comment type="caution">
    <text evidence="2">The sequence shown here is derived from an EMBL/GenBank/DDBJ whole genome shotgun (WGS) entry which is preliminary data.</text>
</comment>
<dbReference type="RefSeq" id="WP_041062027.1">
    <property type="nucleotide sequence ID" value="NZ_JXAL01000012.1"/>
</dbReference>
<evidence type="ECO:0000256" key="1">
    <source>
        <dbReference type="SAM" id="Phobius"/>
    </source>
</evidence>
<keyword evidence="1" id="KW-1133">Transmembrane helix</keyword>
<keyword evidence="1" id="KW-0812">Transmembrane</keyword>
<reference evidence="2 3" key="1">
    <citation type="submission" date="2014-12" db="EMBL/GenBank/DDBJ databases">
        <title>Draft genome sequence of Cohnella kolymensis strain B-2846.</title>
        <authorList>
            <person name="Karlyshev A.V."/>
            <person name="Kudryashova E.B."/>
        </authorList>
    </citation>
    <scope>NUCLEOTIDE SEQUENCE [LARGE SCALE GENOMIC DNA]</scope>
    <source>
        <strain evidence="2 3">VKM B-2846</strain>
    </source>
</reference>
<sequence length="479" mass="56415">MFVPAGQDPTVREAKFQFIFPFSLEQHCLNELREVLLQDDFIPFQLGDLALEDSFYGPHNRASHRDLERYYLPFTNPILFPDSNDPEAFRRLSKSMNIRAELKSKQIQVKFTVHSIDVFLCPFDTGFLTVRVEMDCGGDSTYGQALEFADRMRHLQDINKLDRNTYVLQDETKFEEVEDFVFQVLAPHLPAFLDRTPMEGTHFEKLPFFMDERMFVMAFFAFSEDEEITLTHRYRAARMDGLDLQGNARVGASHPPYMEDYCRRFGYDRWAPNTYYLTDEGCFSCLTRETPETARLLANQMYGEYYYGLLLNLFHRIVLLKLSLSYSRVQLERKQEQTDDLIRDITSFSAKYYFVEIVSQTQGRELFTQIRSVYGNDKLFEDVKQTLNDLYQYQENRAAKQSSYLLTILTIYTVISGIYGMNQVIEDFKGDFSWTVVREYSLFQWIALVVTFSGLTVAFLLVLNVMWKWTRDFIRRQQS</sequence>